<name>A0A4P7C1I8_9GAMM</name>
<dbReference type="Pfam" id="PF15919">
    <property type="entry name" value="HicB_lk_antitox"/>
    <property type="match status" value="1"/>
</dbReference>
<evidence type="ECO:0000313" key="3">
    <source>
        <dbReference type="Proteomes" id="UP000294325"/>
    </source>
</evidence>
<evidence type="ECO:0000259" key="1">
    <source>
        <dbReference type="Pfam" id="PF15919"/>
    </source>
</evidence>
<dbReference type="AlphaFoldDB" id="A0A4P7C1I8"/>
<dbReference type="PANTHER" id="PTHR34504">
    <property type="entry name" value="ANTITOXIN HICB"/>
    <property type="match status" value="1"/>
</dbReference>
<dbReference type="PANTHER" id="PTHR34504:SF2">
    <property type="entry name" value="UPF0150 PROTEIN SSL0259"/>
    <property type="match status" value="1"/>
</dbReference>
<reference evidence="2 3" key="1">
    <citation type="submission" date="2019-03" db="EMBL/GenBank/DDBJ databases">
        <title>The genome sequence of Nitrosococcus wardiae strain D1FHST reveals the archetypal metabolic capacity of ammonia-oxidizing Gammaproteobacteria.</title>
        <authorList>
            <person name="Wang L."/>
            <person name="Lim C.K."/>
            <person name="Hanson T.E."/>
            <person name="Dang H."/>
            <person name="Klotz M.G."/>
        </authorList>
    </citation>
    <scope>NUCLEOTIDE SEQUENCE [LARGE SCALE GENOMIC DNA]</scope>
    <source>
        <strain evidence="2 3">D1FHS</strain>
    </source>
</reference>
<dbReference type="EMBL" id="CP038033">
    <property type="protein sequence ID" value="QBQ56241.1"/>
    <property type="molecule type" value="Genomic_DNA"/>
</dbReference>
<feature type="domain" description="HicB-like antitoxin of toxin-antitoxin system" evidence="1">
    <location>
        <begin position="5"/>
        <end position="64"/>
    </location>
</feature>
<gene>
    <name evidence="2" type="ORF">E3U44_18345</name>
</gene>
<organism evidence="2 3">
    <name type="scientific">Nitrosococcus wardiae</name>
    <dbReference type="NCBI Taxonomy" id="1814290"/>
    <lineage>
        <taxon>Bacteria</taxon>
        <taxon>Pseudomonadati</taxon>
        <taxon>Pseudomonadota</taxon>
        <taxon>Gammaproteobacteria</taxon>
        <taxon>Chromatiales</taxon>
        <taxon>Chromatiaceae</taxon>
        <taxon>Nitrosococcus</taxon>
    </lineage>
</organism>
<dbReference type="Gene3D" id="3.30.160.250">
    <property type="match status" value="1"/>
</dbReference>
<dbReference type="RefSeq" id="WP_134359490.1">
    <property type="nucleotide sequence ID" value="NZ_CP038033.1"/>
</dbReference>
<evidence type="ECO:0000313" key="2">
    <source>
        <dbReference type="EMBL" id="QBQ56241.1"/>
    </source>
</evidence>
<protein>
    <submittedName>
        <fullName evidence="2">Type II toxin-antitoxin system HicB family antitoxin</fullName>
    </submittedName>
</protein>
<accession>A0A4P7C1I8</accession>
<dbReference type="SUPFAM" id="SSF143100">
    <property type="entry name" value="TTHA1013/TTHA0281-like"/>
    <property type="match status" value="1"/>
</dbReference>
<dbReference type="KEGG" id="nwr:E3U44_18345"/>
<dbReference type="InterPro" id="IPR031807">
    <property type="entry name" value="HicB-like"/>
</dbReference>
<dbReference type="Proteomes" id="UP000294325">
    <property type="component" value="Chromosome"/>
</dbReference>
<keyword evidence="3" id="KW-1185">Reference proteome</keyword>
<dbReference type="InterPro" id="IPR035069">
    <property type="entry name" value="TTHA1013/TTHA0281-like"/>
</dbReference>
<sequence>MRDRVVIERGPKSWGAYVPDLPGCAAVGETKEEVLELIQGAIELHLEELRADGEPLPEPHSEASYVEVSAI</sequence>
<dbReference type="OrthoDB" id="9807959at2"/>
<proteinExistence type="predicted"/>
<dbReference type="InterPro" id="IPR051404">
    <property type="entry name" value="TA_system_antitoxin"/>
</dbReference>